<reference evidence="1 2" key="1">
    <citation type="submission" date="2018-07" db="EMBL/GenBank/DDBJ databases">
        <title>Crenobacter cavernae sp. nov., isolated from a karst cave.</title>
        <authorList>
            <person name="Zhu H."/>
        </authorList>
    </citation>
    <scope>NUCLEOTIDE SEQUENCE [LARGE SCALE GENOMIC DNA]</scope>
    <source>
        <strain evidence="1 2">K1W11S-77</strain>
    </source>
</reference>
<dbReference type="OrthoDB" id="5460329at2"/>
<dbReference type="Proteomes" id="UP000254537">
    <property type="component" value="Chromosome"/>
</dbReference>
<dbReference type="EMBL" id="CP031337">
    <property type="protein sequence ID" value="AXK39622.1"/>
    <property type="molecule type" value="Genomic_DNA"/>
</dbReference>
<organism evidence="1 2">
    <name type="scientific">Crenobacter cavernae</name>
    <dbReference type="NCBI Taxonomy" id="2290923"/>
    <lineage>
        <taxon>Bacteria</taxon>
        <taxon>Pseudomonadati</taxon>
        <taxon>Pseudomonadota</taxon>
        <taxon>Betaproteobacteria</taxon>
        <taxon>Neisseriales</taxon>
        <taxon>Neisseriaceae</taxon>
        <taxon>Crenobacter</taxon>
    </lineage>
</organism>
<dbReference type="RefSeq" id="WP_115433554.1">
    <property type="nucleotide sequence ID" value="NZ_CP031337.1"/>
</dbReference>
<protein>
    <submittedName>
        <fullName evidence="1">DUF2635 domain-containing protein</fullName>
    </submittedName>
</protein>
<dbReference type="InterPro" id="IPR024400">
    <property type="entry name" value="DUF2635"/>
</dbReference>
<name>A0A345Y6S0_9NEIS</name>
<evidence type="ECO:0000313" key="2">
    <source>
        <dbReference type="Proteomes" id="UP000254537"/>
    </source>
</evidence>
<gene>
    <name evidence="1" type="ORF">DWG20_09295</name>
</gene>
<dbReference type="KEGG" id="ccah:DWG20_09295"/>
<dbReference type="Pfam" id="PF10948">
    <property type="entry name" value="DUF2635"/>
    <property type="match status" value="1"/>
</dbReference>
<dbReference type="AlphaFoldDB" id="A0A345Y6S0"/>
<accession>A0A345Y6S0</accession>
<proteinExistence type="predicted"/>
<sequence length="61" mass="6530">MTTVVLKPASPGLRVLDPVTLSPLPDDGVEVELNSHWQRRLNDGDVVIAEQAEPAKKGAAK</sequence>
<evidence type="ECO:0000313" key="1">
    <source>
        <dbReference type="EMBL" id="AXK39622.1"/>
    </source>
</evidence>